<protein>
    <recommendedName>
        <fullName evidence="1">F-box domain-containing protein</fullName>
    </recommendedName>
</protein>
<dbReference type="InParanoid" id="G0NSK6"/>
<proteinExistence type="predicted"/>
<name>G0NSK6_CAEBE</name>
<accession>G0NSK6</accession>
<reference evidence="3" key="1">
    <citation type="submission" date="2011-07" db="EMBL/GenBank/DDBJ databases">
        <authorList>
            <consortium name="Caenorhabditis brenneri Sequencing and Analysis Consortium"/>
            <person name="Wilson R.K."/>
        </authorList>
    </citation>
    <scope>NUCLEOTIDE SEQUENCE [LARGE SCALE GENOMIC DNA]</scope>
    <source>
        <strain evidence="3">PB2801</strain>
    </source>
</reference>
<dbReference type="EMBL" id="GL379939">
    <property type="protein sequence ID" value="EGT36834.1"/>
    <property type="molecule type" value="Genomic_DNA"/>
</dbReference>
<gene>
    <name evidence="2" type="ORF">CAEBREN_26217</name>
</gene>
<evidence type="ECO:0000313" key="3">
    <source>
        <dbReference type="Proteomes" id="UP000008068"/>
    </source>
</evidence>
<dbReference type="AlphaFoldDB" id="G0NSK6"/>
<dbReference type="HOGENOM" id="CLU_048940_0_0_1"/>
<keyword evidence="3" id="KW-1185">Reference proteome</keyword>
<dbReference type="InterPro" id="IPR001810">
    <property type="entry name" value="F-box_dom"/>
</dbReference>
<evidence type="ECO:0000313" key="2">
    <source>
        <dbReference type="EMBL" id="EGT36834.1"/>
    </source>
</evidence>
<dbReference type="PROSITE" id="PS50181">
    <property type="entry name" value="FBOX"/>
    <property type="match status" value="1"/>
</dbReference>
<organism evidence="3">
    <name type="scientific">Caenorhabditis brenneri</name>
    <name type="common">Nematode worm</name>
    <dbReference type="NCBI Taxonomy" id="135651"/>
    <lineage>
        <taxon>Eukaryota</taxon>
        <taxon>Metazoa</taxon>
        <taxon>Ecdysozoa</taxon>
        <taxon>Nematoda</taxon>
        <taxon>Chromadorea</taxon>
        <taxon>Rhabditida</taxon>
        <taxon>Rhabditina</taxon>
        <taxon>Rhabditomorpha</taxon>
        <taxon>Rhabditoidea</taxon>
        <taxon>Rhabditidae</taxon>
        <taxon>Peloderinae</taxon>
        <taxon>Caenorhabditis</taxon>
    </lineage>
</organism>
<sequence length="268" mass="30657">MGVPILRLPYLALKVLVDHFNYVELVTVSLVSKRADWVLKTCGKKPVSFFYMQGSDIRDLCDFDKFALVLLESRRQGVPPDWNLKVCCVLIDENYFSIICNNYYTTSIVPIYFDIIENIEQFDGDRRSLKIGESSVPVVITKENDGRDKIRTFWSRGIDGMMEVMDYFMKTFNLPFEELKFASKDTGAIRTVCNHIHSNQIVVKTVQKLKLGTITSLWHVTEGFETREGICGKCHPYNTIVRIEGHGGSCCCVQTNPGEGFHFVMHDK</sequence>
<feature type="domain" description="F-box" evidence="1">
    <location>
        <begin position="2"/>
        <end position="54"/>
    </location>
</feature>
<dbReference type="Proteomes" id="UP000008068">
    <property type="component" value="Unassembled WGS sequence"/>
</dbReference>
<evidence type="ECO:0000259" key="1">
    <source>
        <dbReference type="PROSITE" id="PS50181"/>
    </source>
</evidence>